<dbReference type="PANTHER" id="PTHR43037:SF1">
    <property type="entry name" value="BLL1128 PROTEIN"/>
    <property type="match status" value="1"/>
</dbReference>
<dbReference type="PANTHER" id="PTHR43037">
    <property type="entry name" value="UNNAMED PRODUCT-RELATED"/>
    <property type="match status" value="1"/>
</dbReference>
<keyword evidence="5" id="KW-1185">Reference proteome</keyword>
<comment type="caution">
    <text evidence="4">The sequence shown here is derived from an EMBL/GenBank/DDBJ whole genome shotgun (WGS) entry which is preliminary data.</text>
</comment>
<evidence type="ECO:0000313" key="5">
    <source>
        <dbReference type="Proteomes" id="UP001216907"/>
    </source>
</evidence>
<dbReference type="InterPro" id="IPR029058">
    <property type="entry name" value="AB_hydrolase_fold"/>
</dbReference>
<dbReference type="Gene3D" id="3.40.50.1820">
    <property type="entry name" value="alpha/beta hydrolase"/>
    <property type="match status" value="1"/>
</dbReference>
<evidence type="ECO:0000313" key="4">
    <source>
        <dbReference type="EMBL" id="MDG3005674.1"/>
    </source>
</evidence>
<reference evidence="4 5" key="1">
    <citation type="submission" date="2023-03" db="EMBL/GenBank/DDBJ databases">
        <title>Paludisphaera mucosa sp. nov. a novel planctomycete from northern fen.</title>
        <authorList>
            <person name="Ivanova A."/>
        </authorList>
    </citation>
    <scope>NUCLEOTIDE SEQUENCE [LARGE SCALE GENOMIC DNA]</scope>
    <source>
        <strain evidence="4 5">Pla2</strain>
    </source>
</reference>
<dbReference type="EMBL" id="JARRAG010000002">
    <property type="protein sequence ID" value="MDG3005674.1"/>
    <property type="molecule type" value="Genomic_DNA"/>
</dbReference>
<evidence type="ECO:0000259" key="3">
    <source>
        <dbReference type="Pfam" id="PF02230"/>
    </source>
</evidence>
<protein>
    <submittedName>
        <fullName evidence="4">Esterase</fullName>
    </submittedName>
</protein>
<dbReference type="InterPro" id="IPR050955">
    <property type="entry name" value="Plant_Biomass_Hydrol_Est"/>
</dbReference>
<organism evidence="4 5">
    <name type="scientific">Paludisphaera mucosa</name>
    <dbReference type="NCBI Taxonomy" id="3030827"/>
    <lineage>
        <taxon>Bacteria</taxon>
        <taxon>Pseudomonadati</taxon>
        <taxon>Planctomycetota</taxon>
        <taxon>Planctomycetia</taxon>
        <taxon>Isosphaerales</taxon>
        <taxon>Isosphaeraceae</taxon>
        <taxon>Paludisphaera</taxon>
    </lineage>
</organism>
<name>A0ABT6FDX2_9BACT</name>
<proteinExistence type="predicted"/>
<dbReference type="InterPro" id="IPR003140">
    <property type="entry name" value="PLipase/COase/thioEstase"/>
</dbReference>
<dbReference type="Pfam" id="PF02230">
    <property type="entry name" value="Abhydrolase_2"/>
    <property type="match status" value="1"/>
</dbReference>
<sequence length="261" mass="29244">MAQDRTDAQGSSTTPRTAALVDSRFVPRQYEPNYAYPLLVLLHGKGADEDQLIRAMPALSRRNYVGLGLRGPATVFKHDRPVGYSWGPEFEIPERSSFRNVPILSEGDRFRRAMREPELDSMMRLEEGVFAGVREIRSLMHVHSERIFLVGCGEGAAAAYRLGLSFPERFAGVVAINGWLPSGFRPLSRFHACRDFPVLAVHGAWNARVPLHRARRDVATLRAGGLRVAFQSYPCNHRLNSDMLSDVDTWIMTHCTGQPVV</sequence>
<accession>A0ABT6FDX2</accession>
<evidence type="ECO:0000256" key="2">
    <source>
        <dbReference type="SAM" id="MobiDB-lite"/>
    </source>
</evidence>
<feature type="domain" description="Phospholipase/carboxylesterase/thioesterase" evidence="3">
    <location>
        <begin position="37"/>
        <end position="254"/>
    </location>
</feature>
<evidence type="ECO:0000256" key="1">
    <source>
        <dbReference type="ARBA" id="ARBA00022729"/>
    </source>
</evidence>
<gene>
    <name evidence="4" type="ORF">PZE19_17945</name>
</gene>
<dbReference type="Proteomes" id="UP001216907">
    <property type="component" value="Unassembled WGS sequence"/>
</dbReference>
<feature type="region of interest" description="Disordered" evidence="2">
    <location>
        <begin position="1"/>
        <end position="20"/>
    </location>
</feature>
<keyword evidence="1" id="KW-0732">Signal</keyword>
<dbReference type="RefSeq" id="WP_277862005.1">
    <property type="nucleotide sequence ID" value="NZ_JARRAG010000002.1"/>
</dbReference>
<dbReference type="SUPFAM" id="SSF53474">
    <property type="entry name" value="alpha/beta-Hydrolases"/>
    <property type="match status" value="1"/>
</dbReference>